<dbReference type="InterPro" id="IPR018062">
    <property type="entry name" value="HTH_AraC-typ_CS"/>
</dbReference>
<reference evidence="6" key="1">
    <citation type="submission" date="2023-07" db="EMBL/GenBank/DDBJ databases">
        <title>Molecular identification of indigenous halophilic bacteria isolated from red sea cost, biodegradation of synthetic dyes and assessment of degraded metabolite toxicity.</title>
        <authorList>
            <person name="Chaieb K."/>
            <person name="Altayb H.N."/>
        </authorList>
    </citation>
    <scope>NUCLEOTIDE SEQUENCE [LARGE SCALE GENOMIC DNA]</scope>
    <source>
        <strain evidence="6">K20</strain>
    </source>
</reference>
<evidence type="ECO:0000256" key="3">
    <source>
        <dbReference type="ARBA" id="ARBA00023163"/>
    </source>
</evidence>
<evidence type="ECO:0000313" key="5">
    <source>
        <dbReference type="EMBL" id="MCA2015037.1"/>
    </source>
</evidence>
<keyword evidence="3" id="KW-0804">Transcription</keyword>
<accession>A0ABS7YJ83</accession>
<keyword evidence="2" id="KW-0238">DNA-binding</keyword>
<dbReference type="InterPro" id="IPR018060">
    <property type="entry name" value="HTH_AraC"/>
</dbReference>
<proteinExistence type="predicted"/>
<dbReference type="Proteomes" id="UP001199044">
    <property type="component" value="Unassembled WGS sequence"/>
</dbReference>
<organism evidence="5 6">
    <name type="scientific">Vibrio tritonius</name>
    <dbReference type="NCBI Taxonomy" id="1435069"/>
    <lineage>
        <taxon>Bacteria</taxon>
        <taxon>Pseudomonadati</taxon>
        <taxon>Pseudomonadota</taxon>
        <taxon>Gammaproteobacteria</taxon>
        <taxon>Vibrionales</taxon>
        <taxon>Vibrionaceae</taxon>
        <taxon>Vibrio</taxon>
    </lineage>
</organism>
<evidence type="ECO:0000313" key="6">
    <source>
        <dbReference type="Proteomes" id="UP001199044"/>
    </source>
</evidence>
<dbReference type="PROSITE" id="PS01124">
    <property type="entry name" value="HTH_ARAC_FAMILY_2"/>
    <property type="match status" value="1"/>
</dbReference>
<dbReference type="SMART" id="SM00342">
    <property type="entry name" value="HTH_ARAC"/>
    <property type="match status" value="1"/>
</dbReference>
<keyword evidence="1" id="KW-0805">Transcription regulation</keyword>
<dbReference type="PROSITE" id="PS00041">
    <property type="entry name" value="HTH_ARAC_FAMILY_1"/>
    <property type="match status" value="1"/>
</dbReference>
<dbReference type="EMBL" id="JAIWIU010000015">
    <property type="protein sequence ID" value="MCA2015037.1"/>
    <property type="molecule type" value="Genomic_DNA"/>
</dbReference>
<evidence type="ECO:0000256" key="1">
    <source>
        <dbReference type="ARBA" id="ARBA00023015"/>
    </source>
</evidence>
<dbReference type="PANTHER" id="PTHR47894:SF1">
    <property type="entry name" value="HTH-TYPE TRANSCRIPTIONAL REGULATOR VQSM"/>
    <property type="match status" value="1"/>
</dbReference>
<name>A0ABS7YJ83_9VIBR</name>
<protein>
    <submittedName>
        <fullName evidence="5">AraC family transcriptional regulator</fullName>
    </submittedName>
</protein>
<evidence type="ECO:0000256" key="2">
    <source>
        <dbReference type="ARBA" id="ARBA00023125"/>
    </source>
</evidence>
<dbReference type="SUPFAM" id="SSF46689">
    <property type="entry name" value="Homeodomain-like"/>
    <property type="match status" value="1"/>
</dbReference>
<gene>
    <name evidence="5" type="ORF">LDJ79_02875</name>
</gene>
<keyword evidence="6" id="KW-1185">Reference proteome</keyword>
<comment type="caution">
    <text evidence="5">The sequence shown here is derived from an EMBL/GenBank/DDBJ whole genome shotgun (WGS) entry which is preliminary data.</text>
</comment>
<dbReference type="Pfam" id="PF12833">
    <property type="entry name" value="HTH_18"/>
    <property type="match status" value="1"/>
</dbReference>
<dbReference type="PANTHER" id="PTHR47894">
    <property type="entry name" value="HTH-TYPE TRANSCRIPTIONAL REGULATOR GADX"/>
    <property type="match status" value="1"/>
</dbReference>
<feature type="domain" description="HTH araC/xylS-type" evidence="4">
    <location>
        <begin position="255"/>
        <end position="352"/>
    </location>
</feature>
<dbReference type="RefSeq" id="WP_225249508.1">
    <property type="nucleotide sequence ID" value="NZ_JAIWIU010000015.1"/>
</dbReference>
<dbReference type="InterPro" id="IPR009057">
    <property type="entry name" value="Homeodomain-like_sf"/>
</dbReference>
<evidence type="ECO:0000259" key="4">
    <source>
        <dbReference type="PROSITE" id="PS01124"/>
    </source>
</evidence>
<dbReference type="Gene3D" id="1.10.10.60">
    <property type="entry name" value="Homeodomain-like"/>
    <property type="match status" value="1"/>
</dbReference>
<sequence length="353" mass="41104">MEDINKKSVCASLTNQIINNLLEMGYSWKEITKTSGVYPEEITQPSTRIPATKHYHLLKMLDEGGGEGWFLKRKNFREEFFFNRQNISYLFSDHAPHFALLCLNSSSLKNALDNYIQYRSIIGNVDTIEIKYAGNKVEIEYFYEFSELDYQFVSMINFIFISFLVSHYLGEKITFKVQSKSQSNNIFLNIFNYWDCDVEWESSRNIISFSTDNLNTYYAKFNDAIFFILKKIVDSEYSDLINVDNAKKLVETSIREMINSCDFDFKSSKALNEICLRLNISKTTLSRRLKSLDTSYKIIEKQVKLEEAIKMLNNSELSIGDISYKLGFASQSAFNKFFSDATKSTPLKFRRTN</sequence>